<dbReference type="InterPro" id="IPR046537">
    <property type="entry name" value="DUF6602"/>
</dbReference>
<feature type="domain" description="DUF6602" evidence="1">
    <location>
        <begin position="28"/>
        <end position="130"/>
    </location>
</feature>
<proteinExistence type="predicted"/>
<accession>A0A3N4ZHJ0</accession>
<dbReference type="OrthoDB" id="3765434at2"/>
<dbReference type="CDD" id="cd21411">
    <property type="entry name" value="NucC"/>
    <property type="match status" value="1"/>
</dbReference>
<reference evidence="2 3" key="1">
    <citation type="submission" date="2018-11" db="EMBL/GenBank/DDBJ databases">
        <title>Sequencing the genomes of 1000 actinobacteria strains.</title>
        <authorList>
            <person name="Klenk H.-P."/>
        </authorList>
    </citation>
    <scope>NUCLEOTIDE SEQUENCE [LARGE SCALE GENOMIC DNA]</scope>
    <source>
        <strain evidence="2 3">DSM 15700</strain>
    </source>
</reference>
<protein>
    <recommendedName>
        <fullName evidence="1">DUF6602 domain-containing protein</fullName>
    </recommendedName>
</protein>
<dbReference type="Proteomes" id="UP000280501">
    <property type="component" value="Unassembled WGS sequence"/>
</dbReference>
<dbReference type="EMBL" id="RKQZ01000001">
    <property type="protein sequence ID" value="RPF20335.1"/>
    <property type="molecule type" value="Genomic_DNA"/>
</dbReference>
<dbReference type="Pfam" id="PF20247">
    <property type="entry name" value="DUF6602"/>
    <property type="match status" value="1"/>
</dbReference>
<keyword evidence="3" id="KW-1185">Reference proteome</keyword>
<evidence type="ECO:0000259" key="1">
    <source>
        <dbReference type="Pfam" id="PF20247"/>
    </source>
</evidence>
<organism evidence="2 3">
    <name type="scientific">Myceligenerans xiligouense</name>
    <dbReference type="NCBI Taxonomy" id="253184"/>
    <lineage>
        <taxon>Bacteria</taxon>
        <taxon>Bacillati</taxon>
        <taxon>Actinomycetota</taxon>
        <taxon>Actinomycetes</taxon>
        <taxon>Micrococcales</taxon>
        <taxon>Promicromonosporaceae</taxon>
        <taxon>Myceligenerans</taxon>
    </lineage>
</organism>
<dbReference type="RefSeq" id="WP_123813513.1">
    <property type="nucleotide sequence ID" value="NZ_RKQZ01000001.1"/>
</dbReference>
<evidence type="ECO:0000313" key="3">
    <source>
        <dbReference type="Proteomes" id="UP000280501"/>
    </source>
</evidence>
<gene>
    <name evidence="2" type="ORF">EDD34_0921</name>
</gene>
<evidence type="ECO:0000313" key="2">
    <source>
        <dbReference type="EMBL" id="RPF20335.1"/>
    </source>
</evidence>
<name>A0A3N4ZHJ0_9MICO</name>
<dbReference type="AlphaFoldDB" id="A0A3N4ZHJ0"/>
<sequence>MTKPPFDISAAFRNKATALRASFLSIRDVTSHPTERGDQSEADWVGLIRDFLPTRYAVGPAFAVDHHGNMSEQIDVAIYDTHYSPQWFGAASGTRFVPAESVYAALEVKPDFSAANLEYARKKVASVRALERTSQSVVHKGGVYKPEEIGVKPIIGGFLTTRKNLASPIDKLVETQPADAEDPGFLNIGICLDQFAFDYTPTIVGDEVKLELDTRDGEGALIHFCIRIFRQLQAIGTVPAVDMTRYEATVFPGQLGAADL</sequence>
<comment type="caution">
    <text evidence="2">The sequence shown here is derived from an EMBL/GenBank/DDBJ whole genome shotgun (WGS) entry which is preliminary data.</text>
</comment>